<name>A0A8S5QY76_9CAUD</name>
<dbReference type="EMBL" id="BK015760">
    <property type="protein sequence ID" value="DAE23811.1"/>
    <property type="molecule type" value="Genomic_DNA"/>
</dbReference>
<sequence>MNTFENNTLMEENKLNALKMFYLKKKVRIINGISMHYGKIGTVTYVTPYGMLNVKRDSHLPGCYENIVVPIDYVEFCNEEEDLSLYPKVMEDAIMNDMIKKALNTSNADLGKDFKPKKIIHSGPKTIVFFKNGEKVVVSCGENETYDDYTAFCAALAKKIFGSTSRAKKIMKSATVEKKEKKD</sequence>
<proteinExistence type="predicted"/>
<accession>A0A8S5QY76</accession>
<protein>
    <submittedName>
        <fullName evidence="1">Uncharacterized protein</fullName>
    </submittedName>
</protein>
<evidence type="ECO:0000313" key="1">
    <source>
        <dbReference type="EMBL" id="DAE23811.1"/>
    </source>
</evidence>
<organism evidence="1">
    <name type="scientific">Siphoviridae sp. ct9lR64</name>
    <dbReference type="NCBI Taxonomy" id="2826178"/>
    <lineage>
        <taxon>Viruses</taxon>
        <taxon>Duplodnaviria</taxon>
        <taxon>Heunggongvirae</taxon>
        <taxon>Uroviricota</taxon>
        <taxon>Caudoviricetes</taxon>
    </lineage>
</organism>
<reference evidence="1" key="1">
    <citation type="journal article" date="2021" name="Proc. Natl. Acad. Sci. U.S.A.">
        <title>A Catalog of Tens of Thousands of Viruses from Human Metagenomes Reveals Hidden Associations with Chronic Diseases.</title>
        <authorList>
            <person name="Tisza M.J."/>
            <person name="Buck C.B."/>
        </authorList>
    </citation>
    <scope>NUCLEOTIDE SEQUENCE</scope>
    <source>
        <strain evidence="1">Ct9lR64</strain>
    </source>
</reference>